<comment type="caution">
    <text evidence="1">The sequence shown here is derived from an EMBL/GenBank/DDBJ whole genome shotgun (WGS) entry which is preliminary data.</text>
</comment>
<evidence type="ECO:0000313" key="1">
    <source>
        <dbReference type="EMBL" id="POB42007.1"/>
    </source>
</evidence>
<reference evidence="1 2" key="1">
    <citation type="journal article" date="2018" name="Front. Microbiol.">
        <title>Phylogeny of Vibrio vulnificus from the Analysis of the Core-Genome: Implications for Intra-Species Taxonomy.</title>
        <authorList>
            <person name="Roig F.J."/>
            <person name="Gonzalez-Candelas F."/>
            <person name="Sanjuan E."/>
            <person name="Fouz B."/>
            <person name="Feil E.J."/>
            <person name="Llorens C."/>
            <person name="Baker-Austin C."/>
            <person name="Oliver J.D."/>
            <person name="Danin-Poleg Y."/>
            <person name="Gibas C.J."/>
            <person name="Kashi Y."/>
            <person name="Gulig P.A."/>
            <person name="Morrison S.S."/>
            <person name="Amaro C."/>
        </authorList>
    </citation>
    <scope>NUCLEOTIDE SEQUENCE [LARGE SCALE GENOMIC DNA]</scope>
    <source>
        <strain evidence="1 2">CECT4608</strain>
    </source>
</reference>
<sequence>MPQCRKKLAPPPQMNTSEILNVLSRTKFNALNAVQCDRKGQLYMDIGMNNVRAIINSEKTHVSFLCRYSNYVEIVDSILEAFAAEQSLVIESSENSPTN</sequence>
<gene>
    <name evidence="1" type="ORF">CRN52_23790</name>
</gene>
<accession>A0A2S3QVW0</accession>
<proteinExistence type="predicted"/>
<organism evidence="1 2">
    <name type="scientific">Vibrio vulnificus</name>
    <dbReference type="NCBI Taxonomy" id="672"/>
    <lineage>
        <taxon>Bacteria</taxon>
        <taxon>Pseudomonadati</taxon>
        <taxon>Pseudomonadota</taxon>
        <taxon>Gammaproteobacteria</taxon>
        <taxon>Vibrionales</taxon>
        <taxon>Vibrionaceae</taxon>
        <taxon>Vibrio</taxon>
    </lineage>
</organism>
<dbReference type="EMBL" id="PDGH01000146">
    <property type="protein sequence ID" value="POB42007.1"/>
    <property type="molecule type" value="Genomic_DNA"/>
</dbReference>
<dbReference type="Proteomes" id="UP000237466">
    <property type="component" value="Unassembled WGS sequence"/>
</dbReference>
<protein>
    <submittedName>
        <fullName evidence="1">Uncharacterized protein</fullName>
    </submittedName>
</protein>
<evidence type="ECO:0000313" key="2">
    <source>
        <dbReference type="Proteomes" id="UP000237466"/>
    </source>
</evidence>
<name>A0A2S3QVW0_VIBVL</name>
<dbReference type="AlphaFoldDB" id="A0A2S3QVW0"/>